<protein>
    <submittedName>
        <fullName evidence="2">DUF4355 domain-containing protein</fullName>
    </submittedName>
</protein>
<organism evidence="2 3">
    <name type="scientific">Rossellomorea vietnamensis</name>
    <dbReference type="NCBI Taxonomy" id="218284"/>
    <lineage>
        <taxon>Bacteria</taxon>
        <taxon>Bacillati</taxon>
        <taxon>Bacillota</taxon>
        <taxon>Bacilli</taxon>
        <taxon>Bacillales</taxon>
        <taxon>Bacillaceae</taxon>
        <taxon>Rossellomorea</taxon>
    </lineage>
</organism>
<name>A0A5D4M3W7_9BACI</name>
<reference evidence="2 3" key="1">
    <citation type="submission" date="2019-08" db="EMBL/GenBank/DDBJ databases">
        <title>Bacillus genomes from the desert of Cuatro Cienegas, Coahuila.</title>
        <authorList>
            <person name="Olmedo-Alvarez G."/>
        </authorList>
    </citation>
    <scope>NUCLEOTIDE SEQUENCE [LARGE SCALE GENOMIC DNA]</scope>
    <source>
        <strain evidence="2 3">CH128b_4D</strain>
    </source>
</reference>
<dbReference type="InterPro" id="IPR025580">
    <property type="entry name" value="Gp46"/>
</dbReference>
<dbReference type="Pfam" id="PF09851">
    <property type="entry name" value="SHOCT"/>
    <property type="match status" value="1"/>
</dbReference>
<dbReference type="AlphaFoldDB" id="A0A5D4M3W7"/>
<gene>
    <name evidence="2" type="ORF">FZC84_21225</name>
</gene>
<proteinExistence type="predicted"/>
<dbReference type="InterPro" id="IPR018649">
    <property type="entry name" value="SHOCT"/>
</dbReference>
<evidence type="ECO:0000313" key="2">
    <source>
        <dbReference type="EMBL" id="TYR95745.1"/>
    </source>
</evidence>
<comment type="caution">
    <text evidence="2">The sequence shown here is derived from an EMBL/GenBank/DDBJ whole genome shotgun (WGS) entry which is preliminary data.</text>
</comment>
<sequence length="212" mass="24943">MTIEQLKQMLENGEITQAEFDKKVAEITDNKDKDKEKDQEIDLEKLMADEKFQEQINKMIQSSNDKIRTEYSQKLKDITDKYDTLKTEKMTDEEKLSLKQQEFEEQQRAFEKQRLNFEFVNHLSDQKLPTKLNDFVPGSDLEKKKENLEGLMAIVNEFVEVKVQEKFGSQRHDFEPGGDKKVDFKTMSIDEKIKLAEEDFELYSKLKAQAGL</sequence>
<evidence type="ECO:0000259" key="1">
    <source>
        <dbReference type="Pfam" id="PF09851"/>
    </source>
</evidence>
<feature type="domain" description="SHOCT" evidence="1">
    <location>
        <begin position="3"/>
        <end position="27"/>
    </location>
</feature>
<dbReference type="EMBL" id="VTEG01000028">
    <property type="protein sequence ID" value="TYR95745.1"/>
    <property type="molecule type" value="Genomic_DNA"/>
</dbReference>
<accession>A0A5D4M3W7</accession>
<dbReference type="RefSeq" id="WP_148955216.1">
    <property type="nucleotide sequence ID" value="NZ_VTEG01000028.1"/>
</dbReference>
<dbReference type="Pfam" id="PF14265">
    <property type="entry name" value="DUF4355"/>
    <property type="match status" value="1"/>
</dbReference>
<dbReference type="Proteomes" id="UP000325182">
    <property type="component" value="Unassembled WGS sequence"/>
</dbReference>
<evidence type="ECO:0000313" key="3">
    <source>
        <dbReference type="Proteomes" id="UP000325182"/>
    </source>
</evidence>